<dbReference type="PROSITE" id="PS01112">
    <property type="entry name" value="RNA_POL_N_8KD"/>
    <property type="match status" value="1"/>
</dbReference>
<dbReference type="Pfam" id="PF01194">
    <property type="entry name" value="RNA_pol_N"/>
    <property type="match status" value="1"/>
</dbReference>
<protein>
    <recommendedName>
        <fullName evidence="6">DNA-directed RNA polymerase</fullName>
    </recommendedName>
</protein>
<keyword evidence="2" id="KW-0479">Metal-binding</keyword>
<dbReference type="GO" id="GO:0003677">
    <property type="term" value="F:DNA binding"/>
    <property type="evidence" value="ECO:0007669"/>
    <property type="project" value="InterPro"/>
</dbReference>
<dbReference type="SUPFAM" id="SSF46924">
    <property type="entry name" value="RNA polymerase subunit RPB10"/>
    <property type="match status" value="1"/>
</dbReference>
<dbReference type="GO" id="GO:0003899">
    <property type="term" value="F:DNA-directed RNA polymerase activity"/>
    <property type="evidence" value="ECO:0007669"/>
    <property type="project" value="InterPro"/>
</dbReference>
<keyword evidence="4" id="KW-0804">Transcription</keyword>
<dbReference type="PANTHER" id="PTHR23431:SF3">
    <property type="entry name" value="DNA-DIRECTED RNA POLYMERASES I, II, AND III SUBUNIT RPABC5"/>
    <property type="match status" value="1"/>
</dbReference>
<dbReference type="EMBL" id="MN740028">
    <property type="protein sequence ID" value="QHT84921.1"/>
    <property type="molecule type" value="Genomic_DNA"/>
</dbReference>
<dbReference type="InterPro" id="IPR023580">
    <property type="entry name" value="RNA_pol_su_RPB10"/>
</dbReference>
<sequence length="77" mass="9105">MIIPIKCFSCGTVIADKYRYYAEEVRKRKLAKDMDIDKVMYLTKEFNEKTPEGEVMDELGLTKMCCRRHLLTHVDIE</sequence>
<evidence type="ECO:0000313" key="5">
    <source>
        <dbReference type="EMBL" id="QHT84921.1"/>
    </source>
</evidence>
<evidence type="ECO:0000256" key="1">
    <source>
        <dbReference type="ARBA" id="ARBA00022478"/>
    </source>
</evidence>
<evidence type="ECO:0000256" key="3">
    <source>
        <dbReference type="ARBA" id="ARBA00022833"/>
    </source>
</evidence>
<organism evidence="5">
    <name type="scientific">viral metagenome</name>
    <dbReference type="NCBI Taxonomy" id="1070528"/>
    <lineage>
        <taxon>unclassified sequences</taxon>
        <taxon>metagenomes</taxon>
        <taxon>organismal metagenomes</taxon>
    </lineage>
</organism>
<dbReference type="GO" id="GO:0000428">
    <property type="term" value="C:DNA-directed RNA polymerase complex"/>
    <property type="evidence" value="ECO:0007669"/>
    <property type="project" value="UniProtKB-KW"/>
</dbReference>
<name>A0A6C0HW12_9ZZZZ</name>
<dbReference type="GO" id="GO:0006351">
    <property type="term" value="P:DNA-templated transcription"/>
    <property type="evidence" value="ECO:0007669"/>
    <property type="project" value="InterPro"/>
</dbReference>
<dbReference type="Gene3D" id="1.10.10.60">
    <property type="entry name" value="Homeodomain-like"/>
    <property type="match status" value="1"/>
</dbReference>
<keyword evidence="1" id="KW-0240">DNA-directed RNA polymerase</keyword>
<evidence type="ECO:0000256" key="4">
    <source>
        <dbReference type="ARBA" id="ARBA00023163"/>
    </source>
</evidence>
<evidence type="ECO:0008006" key="6">
    <source>
        <dbReference type="Google" id="ProtNLM"/>
    </source>
</evidence>
<dbReference type="GO" id="GO:0008270">
    <property type="term" value="F:zinc ion binding"/>
    <property type="evidence" value="ECO:0007669"/>
    <property type="project" value="InterPro"/>
</dbReference>
<dbReference type="InterPro" id="IPR000268">
    <property type="entry name" value="RPABC5/Rpb10"/>
</dbReference>
<evidence type="ECO:0000256" key="2">
    <source>
        <dbReference type="ARBA" id="ARBA00022723"/>
    </source>
</evidence>
<dbReference type="PANTHER" id="PTHR23431">
    <property type="entry name" value="DNA-DIRECTED RNA POLYMERASES I, II, AND III SUBUNIT RPABC5 FAMILY MEMBER"/>
    <property type="match status" value="1"/>
</dbReference>
<dbReference type="InterPro" id="IPR020789">
    <property type="entry name" value="RNA_pol_suN_Zn-BS"/>
</dbReference>
<dbReference type="AlphaFoldDB" id="A0A6C0HW12"/>
<accession>A0A6C0HW12</accession>
<keyword evidence="3" id="KW-0862">Zinc</keyword>
<reference evidence="5" key="1">
    <citation type="journal article" date="2020" name="Nature">
        <title>Giant virus diversity and host interactions through global metagenomics.</title>
        <authorList>
            <person name="Schulz F."/>
            <person name="Roux S."/>
            <person name="Paez-Espino D."/>
            <person name="Jungbluth S."/>
            <person name="Walsh D.A."/>
            <person name="Denef V.J."/>
            <person name="McMahon K.D."/>
            <person name="Konstantinidis K.T."/>
            <person name="Eloe-Fadrosh E.A."/>
            <person name="Kyrpides N.C."/>
            <person name="Woyke T."/>
        </authorList>
    </citation>
    <scope>NUCLEOTIDE SEQUENCE</scope>
    <source>
        <strain evidence="5">GVMAG-M-3300023184-178</strain>
    </source>
</reference>
<proteinExistence type="predicted"/>